<feature type="compositionally biased region" description="Basic and acidic residues" evidence="11">
    <location>
        <begin position="93"/>
        <end position="107"/>
    </location>
</feature>
<dbReference type="FunFam" id="1.10.510.10:FF:000211">
    <property type="entry name" value="Cyclin-dependent kinase G-2"/>
    <property type="match status" value="1"/>
</dbReference>
<dbReference type="AlphaFoldDB" id="V4KNR5"/>
<keyword evidence="6" id="KW-0547">Nucleotide-binding</keyword>
<sequence length="606" mass="68440">MAAGGVDVSRSSVAAKKDYDFYRNGTRDVYLRQSGRDGERRQIKRPNDQGLRRNDDERHRPRLASEKGQVREREEVQRPPEKRRKFSPIVWDVEAKVAKAPSREKTKSPFTIPTTNEVPNQNVDLSVTRKASSKDQVSVVMSPEPGHLTPVQPLEARLSGKHPVDDLEEGQLEEEQVMQTPPVNTSRWGTTVLASPKEELISLADNVPRTSRWNRSSLTPECGELVVTDQQQCNSSGSGSGHHSSEKLSADEFSDREYCSSDHDELENEEPASSAQGGMNMLLGSRSVNNFQKLNKINEGTYGIVYKARDEITKEIVALKKIKMKEDKYEEEYGFPLTSLREINILLSCNHPSIVNVKEVVVGGKTDSDVYMVMEHLEHDLKGLMDRKKQPFSTSEVKCLMMQLLEGVKYLHTNWIIHRDLKPSNLLMNNTGELKICDFGMARQYGSPIKPYTQMVVTQWYRPPELLLGAKEYSTAVDMWSIGCIMAELLSQKPLFPGKSELDQLQKIFAVLGTPSEAIWPGFSSLPNAKAKFPTQPYNLLRKKFPAISFVGGQILSERGFDLLNGLLTLDPEKRLTVEEALNHGWFHEVPLPKSQDFMPTFPPKR</sequence>
<dbReference type="GO" id="GO:0005524">
    <property type="term" value="F:ATP binding"/>
    <property type="evidence" value="ECO:0007669"/>
    <property type="project" value="UniProtKB-KW"/>
</dbReference>
<dbReference type="InterPro" id="IPR050108">
    <property type="entry name" value="CDK"/>
</dbReference>
<dbReference type="GO" id="GO:0007346">
    <property type="term" value="P:regulation of mitotic cell cycle"/>
    <property type="evidence" value="ECO:0007669"/>
    <property type="project" value="TreeGrafter"/>
</dbReference>
<dbReference type="Proteomes" id="UP000030689">
    <property type="component" value="Unassembled WGS sequence"/>
</dbReference>
<evidence type="ECO:0000256" key="1">
    <source>
        <dbReference type="ARBA" id="ARBA00006485"/>
    </source>
</evidence>
<dbReference type="GO" id="GO:0000398">
    <property type="term" value="P:mRNA splicing, via spliceosome"/>
    <property type="evidence" value="ECO:0007669"/>
    <property type="project" value="EnsemblPlants"/>
</dbReference>
<dbReference type="EMBL" id="KI517748">
    <property type="protein sequence ID" value="ESQ31572.1"/>
    <property type="molecule type" value="Genomic_DNA"/>
</dbReference>
<comment type="similarity">
    <text evidence="1">Belongs to the protein kinase superfamily. CMGC Ser/Thr protein kinase family. CDC2/CDKX subfamily.</text>
</comment>
<feature type="region of interest" description="Disordered" evidence="11">
    <location>
        <begin position="230"/>
        <end position="280"/>
    </location>
</feature>
<dbReference type="KEGG" id="eus:EUTSA_v10003850mg"/>
<dbReference type="OMA" id="TSRWNRS"/>
<evidence type="ECO:0000256" key="9">
    <source>
        <dbReference type="ARBA" id="ARBA00047811"/>
    </source>
</evidence>
<accession>V4KNR5</accession>
<evidence type="ECO:0000256" key="3">
    <source>
        <dbReference type="ARBA" id="ARBA00022527"/>
    </source>
</evidence>
<dbReference type="PANTHER" id="PTHR24056">
    <property type="entry name" value="CELL DIVISION PROTEIN KINASE"/>
    <property type="match status" value="1"/>
</dbReference>
<feature type="compositionally biased region" description="Polar residues" evidence="11">
    <location>
        <begin position="108"/>
        <end position="119"/>
    </location>
</feature>
<dbReference type="PROSITE" id="PS50011">
    <property type="entry name" value="PROTEIN_KINASE_DOM"/>
    <property type="match status" value="1"/>
</dbReference>
<reference evidence="13 14" key="1">
    <citation type="journal article" date="2013" name="Front. Plant Sci.">
        <title>The Reference Genome of the Halophytic Plant Eutrema salsugineum.</title>
        <authorList>
            <person name="Yang R."/>
            <person name="Jarvis D.E."/>
            <person name="Chen H."/>
            <person name="Beilstein M.A."/>
            <person name="Grimwood J."/>
            <person name="Jenkins J."/>
            <person name="Shu S."/>
            <person name="Prochnik S."/>
            <person name="Xin M."/>
            <person name="Ma C."/>
            <person name="Schmutz J."/>
            <person name="Wing R.A."/>
            <person name="Mitchell-Olds T."/>
            <person name="Schumaker K.S."/>
            <person name="Wang X."/>
        </authorList>
    </citation>
    <scope>NUCLEOTIDE SEQUENCE [LARGE SCALE GENOMIC DNA]</scope>
</reference>
<comment type="catalytic activity">
    <reaction evidence="10">
        <text>L-seryl-[protein] + ATP = O-phospho-L-seryl-[protein] + ADP + H(+)</text>
        <dbReference type="Rhea" id="RHEA:17989"/>
        <dbReference type="Rhea" id="RHEA-COMP:9863"/>
        <dbReference type="Rhea" id="RHEA-COMP:11604"/>
        <dbReference type="ChEBI" id="CHEBI:15378"/>
        <dbReference type="ChEBI" id="CHEBI:29999"/>
        <dbReference type="ChEBI" id="CHEBI:30616"/>
        <dbReference type="ChEBI" id="CHEBI:83421"/>
        <dbReference type="ChEBI" id="CHEBI:456216"/>
        <dbReference type="EC" id="2.7.11.22"/>
    </reaction>
</comment>
<dbReference type="SMART" id="SM00220">
    <property type="entry name" value="S_TKc"/>
    <property type="match status" value="1"/>
</dbReference>
<evidence type="ECO:0000256" key="10">
    <source>
        <dbReference type="ARBA" id="ARBA00048367"/>
    </source>
</evidence>
<dbReference type="GO" id="GO:0005634">
    <property type="term" value="C:nucleus"/>
    <property type="evidence" value="ECO:0007669"/>
    <property type="project" value="EnsemblPlants"/>
</dbReference>
<keyword evidence="3" id="KW-0723">Serine/threonine-protein kinase</keyword>
<dbReference type="GO" id="GO:0010584">
    <property type="term" value="P:pollen exine formation"/>
    <property type="evidence" value="ECO:0007669"/>
    <property type="project" value="EnsemblPlants"/>
</dbReference>
<name>V4KNR5_EUTSA</name>
<dbReference type="GO" id="GO:0004693">
    <property type="term" value="F:cyclin-dependent protein serine/threonine kinase activity"/>
    <property type="evidence" value="ECO:0007669"/>
    <property type="project" value="UniProtKB-EC"/>
</dbReference>
<dbReference type="Gene3D" id="1.10.510.10">
    <property type="entry name" value="Transferase(Phosphotransferase) domain 1"/>
    <property type="match status" value="1"/>
</dbReference>
<dbReference type="Gramene" id="ESQ31572">
    <property type="protein sequence ID" value="ESQ31572"/>
    <property type="gene ID" value="EUTSA_v10003850mg"/>
</dbReference>
<dbReference type="EC" id="2.7.11.22" evidence="2"/>
<dbReference type="OrthoDB" id="1732493at2759"/>
<evidence type="ECO:0000313" key="14">
    <source>
        <dbReference type="Proteomes" id="UP000030689"/>
    </source>
</evidence>
<evidence type="ECO:0000256" key="4">
    <source>
        <dbReference type="ARBA" id="ARBA00022553"/>
    </source>
</evidence>
<evidence type="ECO:0000313" key="13">
    <source>
        <dbReference type="EMBL" id="ESQ31572.1"/>
    </source>
</evidence>
<protein>
    <recommendedName>
        <fullName evidence="2">cyclin-dependent kinase</fullName>
        <ecNumber evidence="2">2.7.11.22</ecNumber>
    </recommendedName>
</protein>
<dbReference type="SUPFAM" id="SSF56112">
    <property type="entry name" value="Protein kinase-like (PK-like)"/>
    <property type="match status" value="1"/>
</dbReference>
<dbReference type="InterPro" id="IPR011009">
    <property type="entry name" value="Kinase-like_dom_sf"/>
</dbReference>
<evidence type="ECO:0000256" key="11">
    <source>
        <dbReference type="SAM" id="MobiDB-lite"/>
    </source>
</evidence>
<dbReference type="STRING" id="72664.V4KNR5"/>
<evidence type="ECO:0000256" key="7">
    <source>
        <dbReference type="ARBA" id="ARBA00022777"/>
    </source>
</evidence>
<feature type="region of interest" description="Disordered" evidence="11">
    <location>
        <begin position="24"/>
        <end position="119"/>
    </location>
</feature>
<proteinExistence type="inferred from homology"/>
<dbReference type="CDD" id="cd07843">
    <property type="entry name" value="STKc_CDC2L1"/>
    <property type="match status" value="1"/>
</dbReference>
<keyword evidence="14" id="KW-1185">Reference proteome</keyword>
<dbReference type="eggNOG" id="KOG0663">
    <property type="taxonomic scope" value="Eukaryota"/>
</dbReference>
<dbReference type="PANTHER" id="PTHR24056:SF415">
    <property type="entry name" value="CYCLIN-DEPENDENT KINASE G1"/>
    <property type="match status" value="1"/>
</dbReference>
<keyword evidence="4" id="KW-0597">Phosphoprotein</keyword>
<evidence type="ECO:0000256" key="5">
    <source>
        <dbReference type="ARBA" id="ARBA00022679"/>
    </source>
</evidence>
<dbReference type="GO" id="GO:0010520">
    <property type="term" value="P:regulation of reciprocal meiotic recombination"/>
    <property type="evidence" value="ECO:0007669"/>
    <property type="project" value="EnsemblPlants"/>
</dbReference>
<keyword evidence="5" id="KW-0808">Transferase</keyword>
<dbReference type="FunFam" id="3.30.200.20:FF:000172">
    <property type="entry name" value="cyclin-dependent kinase G-2 isoform X1"/>
    <property type="match status" value="1"/>
</dbReference>
<feature type="domain" description="Protein kinase" evidence="12">
    <location>
        <begin position="291"/>
        <end position="587"/>
    </location>
</feature>
<dbReference type="PROSITE" id="PS00108">
    <property type="entry name" value="PROTEIN_KINASE_ST"/>
    <property type="match status" value="1"/>
</dbReference>
<keyword evidence="8" id="KW-0067">ATP-binding</keyword>
<feature type="compositionally biased region" description="Basic and acidic residues" evidence="11">
    <location>
        <begin position="243"/>
        <end position="263"/>
    </location>
</feature>
<dbReference type="GO" id="GO:0016444">
    <property type="term" value="P:somatic cell DNA recombination"/>
    <property type="evidence" value="ECO:0007669"/>
    <property type="project" value="EnsemblPlants"/>
</dbReference>
<evidence type="ECO:0000256" key="8">
    <source>
        <dbReference type="ARBA" id="ARBA00022840"/>
    </source>
</evidence>
<gene>
    <name evidence="13" type="ORF">EUTSA_v10003850mg</name>
</gene>
<keyword evidence="7" id="KW-0418">Kinase</keyword>
<dbReference type="GO" id="GO:0032953">
    <property type="term" value="P:regulation of (1-&gt;3)-beta-D-glucan biosynthetic process"/>
    <property type="evidence" value="ECO:0007669"/>
    <property type="project" value="EnsemblPlants"/>
</dbReference>
<feature type="compositionally biased region" description="Basic and acidic residues" evidence="11">
    <location>
        <begin position="24"/>
        <end position="80"/>
    </location>
</feature>
<evidence type="ECO:0000259" key="12">
    <source>
        <dbReference type="PROSITE" id="PS50011"/>
    </source>
</evidence>
<evidence type="ECO:0000256" key="2">
    <source>
        <dbReference type="ARBA" id="ARBA00012425"/>
    </source>
</evidence>
<dbReference type="InterPro" id="IPR045267">
    <property type="entry name" value="CDK11/PITSLRE_STKc"/>
</dbReference>
<dbReference type="InterPro" id="IPR008271">
    <property type="entry name" value="Ser/Thr_kinase_AS"/>
</dbReference>
<dbReference type="InterPro" id="IPR000719">
    <property type="entry name" value="Prot_kinase_dom"/>
</dbReference>
<organism evidence="13 14">
    <name type="scientific">Eutrema salsugineum</name>
    <name type="common">Saltwater cress</name>
    <name type="synonym">Sisymbrium salsugineum</name>
    <dbReference type="NCBI Taxonomy" id="72664"/>
    <lineage>
        <taxon>Eukaryota</taxon>
        <taxon>Viridiplantae</taxon>
        <taxon>Streptophyta</taxon>
        <taxon>Embryophyta</taxon>
        <taxon>Tracheophyta</taxon>
        <taxon>Spermatophyta</taxon>
        <taxon>Magnoliopsida</taxon>
        <taxon>eudicotyledons</taxon>
        <taxon>Gunneridae</taxon>
        <taxon>Pentapetalae</taxon>
        <taxon>rosids</taxon>
        <taxon>malvids</taxon>
        <taxon>Brassicales</taxon>
        <taxon>Brassicaceae</taxon>
        <taxon>Eutremeae</taxon>
        <taxon>Eutrema</taxon>
    </lineage>
</organism>
<dbReference type="Pfam" id="PF00069">
    <property type="entry name" value="Pkinase"/>
    <property type="match status" value="1"/>
</dbReference>
<evidence type="ECO:0000256" key="6">
    <source>
        <dbReference type="ARBA" id="ARBA00022741"/>
    </source>
</evidence>
<dbReference type="Gene3D" id="3.30.200.20">
    <property type="entry name" value="Phosphorylase Kinase, domain 1"/>
    <property type="match status" value="1"/>
</dbReference>
<comment type="catalytic activity">
    <reaction evidence="9">
        <text>L-threonyl-[protein] + ATP = O-phospho-L-threonyl-[protein] + ADP + H(+)</text>
        <dbReference type="Rhea" id="RHEA:46608"/>
        <dbReference type="Rhea" id="RHEA-COMP:11060"/>
        <dbReference type="Rhea" id="RHEA-COMP:11605"/>
        <dbReference type="ChEBI" id="CHEBI:15378"/>
        <dbReference type="ChEBI" id="CHEBI:30013"/>
        <dbReference type="ChEBI" id="CHEBI:30616"/>
        <dbReference type="ChEBI" id="CHEBI:61977"/>
        <dbReference type="ChEBI" id="CHEBI:456216"/>
        <dbReference type="EC" id="2.7.11.22"/>
    </reaction>
</comment>